<comment type="similarity">
    <text evidence="2">Belongs to the methyl-accepting chemotaxis (MCP) protein family.</text>
</comment>
<feature type="transmembrane region" description="Helical" evidence="4">
    <location>
        <begin position="20"/>
        <end position="38"/>
    </location>
</feature>
<dbReference type="PROSITE" id="PS50111">
    <property type="entry name" value="CHEMOTAXIS_TRANSDUC_2"/>
    <property type="match status" value="1"/>
</dbReference>
<evidence type="ECO:0000313" key="8">
    <source>
        <dbReference type="Proteomes" id="UP000663929"/>
    </source>
</evidence>
<dbReference type="AlphaFoldDB" id="A0A8A4TGX8"/>
<dbReference type="SUPFAM" id="SSF58104">
    <property type="entry name" value="Methyl-accepting chemotaxis protein (MCP) signaling domain"/>
    <property type="match status" value="1"/>
</dbReference>
<protein>
    <submittedName>
        <fullName evidence="7">Methyl-accepting chemotaxis protein</fullName>
    </submittedName>
</protein>
<evidence type="ECO:0000256" key="3">
    <source>
        <dbReference type="PROSITE-ProRule" id="PRU00284"/>
    </source>
</evidence>
<dbReference type="PANTHER" id="PTHR32089">
    <property type="entry name" value="METHYL-ACCEPTING CHEMOTAXIS PROTEIN MCPB"/>
    <property type="match status" value="1"/>
</dbReference>
<evidence type="ECO:0000256" key="1">
    <source>
        <dbReference type="ARBA" id="ARBA00023224"/>
    </source>
</evidence>
<keyword evidence="4" id="KW-0472">Membrane</keyword>
<dbReference type="Gene3D" id="1.10.287.950">
    <property type="entry name" value="Methyl-accepting chemotaxis protein"/>
    <property type="match status" value="1"/>
</dbReference>
<proteinExistence type="inferred from homology"/>
<evidence type="ECO:0000256" key="2">
    <source>
        <dbReference type="ARBA" id="ARBA00029447"/>
    </source>
</evidence>
<dbReference type="Proteomes" id="UP000663929">
    <property type="component" value="Chromosome"/>
</dbReference>
<dbReference type="EMBL" id="CP071793">
    <property type="protein sequence ID" value="QTD48432.1"/>
    <property type="molecule type" value="Genomic_DNA"/>
</dbReference>
<evidence type="ECO:0000259" key="6">
    <source>
        <dbReference type="PROSITE" id="PS50885"/>
    </source>
</evidence>
<reference evidence="7" key="1">
    <citation type="submission" date="2021-03" db="EMBL/GenBank/DDBJ databases">
        <title>Acanthopleuribacteraceae sp. M133.</title>
        <authorList>
            <person name="Wang G."/>
        </authorList>
    </citation>
    <scope>NUCLEOTIDE SEQUENCE</scope>
    <source>
        <strain evidence="7">M133</strain>
    </source>
</reference>
<dbReference type="CDD" id="cd06225">
    <property type="entry name" value="HAMP"/>
    <property type="match status" value="1"/>
</dbReference>
<dbReference type="GO" id="GO:0016020">
    <property type="term" value="C:membrane"/>
    <property type="evidence" value="ECO:0007669"/>
    <property type="project" value="InterPro"/>
</dbReference>
<keyword evidence="8" id="KW-1185">Reference proteome</keyword>
<accession>A0A8A4TGX8</accession>
<gene>
    <name evidence="7" type="ORF">J3U87_22865</name>
</gene>
<name>A0A8A4TGX8_SULCO</name>
<dbReference type="GO" id="GO:0007165">
    <property type="term" value="P:signal transduction"/>
    <property type="evidence" value="ECO:0007669"/>
    <property type="project" value="UniProtKB-KW"/>
</dbReference>
<keyword evidence="4" id="KW-0812">Transmembrane</keyword>
<dbReference type="InterPro" id="IPR003660">
    <property type="entry name" value="HAMP_dom"/>
</dbReference>
<evidence type="ECO:0000313" key="7">
    <source>
        <dbReference type="EMBL" id="QTD48432.1"/>
    </source>
</evidence>
<dbReference type="InterPro" id="IPR004089">
    <property type="entry name" value="MCPsignal_dom"/>
</dbReference>
<keyword evidence="1 3" id="KW-0807">Transducer</keyword>
<evidence type="ECO:0000259" key="5">
    <source>
        <dbReference type="PROSITE" id="PS50111"/>
    </source>
</evidence>
<dbReference type="SMART" id="SM00304">
    <property type="entry name" value="HAMP"/>
    <property type="match status" value="1"/>
</dbReference>
<sequence length="592" mass="65551">MSMTRLLRFHGLNVKTRLYLLSLFLFLPFGGIILYFMLTVNEIKHQARAVYEDHFMTVVALKDCQFAISQLVHAGVGLSSESILFESGQEQILAYGQGEDKAASLPRNWTMFDQRYRSLDMALTVDRKGAKTILSEKELVSQLRQGMGRFQALLDQVIRIIGDIDEDDFEASEINVPVSEMSYLGIDLENTIQDLVLLEERKVQDIEDRLEQRASQVLFRVQIAFVLLVLFGFTYLWFLARSVGAPLSDLTQFCAEFLETGRLDRAIDIDGDDEIGRLGRYFNEFMKKFRTLLKQIQAGAHTLSEASLVLSEQSREMSNHTEQLNQYAGGIADLVREMEEHVDDAYQGVDQVSVGITDLSRNISEIDEAVGQISENTTTAANESRLAENKSSEAASQMDQLEQSVSMARNIVSTIEKIAESCKLLALNAGIEAVRVGDHGKGFTVVANEVKELSKQTSAEVNVISGHIQEMVDAIGAAKGHMEEIANIIRQVEKNNSSIADAVHAHRQTTNRASHRMGENAEALRKVQASVQTATALFQKVAGSNASEGASIRQLVTVAELVGRNVAVVDGHTAQLAQMAEKLRESVAGYQV</sequence>
<dbReference type="KEGG" id="scor:J3U87_22865"/>
<feature type="domain" description="HAMP" evidence="6">
    <location>
        <begin position="241"/>
        <end position="294"/>
    </location>
</feature>
<dbReference type="SMART" id="SM00283">
    <property type="entry name" value="MA"/>
    <property type="match status" value="1"/>
</dbReference>
<organism evidence="7 8">
    <name type="scientific">Sulfidibacter corallicola</name>
    <dbReference type="NCBI Taxonomy" id="2818388"/>
    <lineage>
        <taxon>Bacteria</taxon>
        <taxon>Pseudomonadati</taxon>
        <taxon>Acidobacteriota</taxon>
        <taxon>Holophagae</taxon>
        <taxon>Acanthopleuribacterales</taxon>
        <taxon>Acanthopleuribacteraceae</taxon>
        <taxon>Sulfidibacter</taxon>
    </lineage>
</organism>
<dbReference type="Pfam" id="PF00672">
    <property type="entry name" value="HAMP"/>
    <property type="match status" value="1"/>
</dbReference>
<feature type="domain" description="Methyl-accepting transducer" evidence="5">
    <location>
        <begin position="320"/>
        <end position="542"/>
    </location>
</feature>
<dbReference type="RefSeq" id="WP_237378083.1">
    <property type="nucleotide sequence ID" value="NZ_CP071793.1"/>
</dbReference>
<keyword evidence="4" id="KW-1133">Transmembrane helix</keyword>
<dbReference type="PANTHER" id="PTHR32089:SF112">
    <property type="entry name" value="LYSOZYME-LIKE PROTEIN-RELATED"/>
    <property type="match status" value="1"/>
</dbReference>
<dbReference type="PROSITE" id="PS50885">
    <property type="entry name" value="HAMP"/>
    <property type="match status" value="1"/>
</dbReference>
<evidence type="ECO:0000256" key="4">
    <source>
        <dbReference type="SAM" id="Phobius"/>
    </source>
</evidence>
<feature type="transmembrane region" description="Helical" evidence="4">
    <location>
        <begin position="217"/>
        <end position="238"/>
    </location>
</feature>
<dbReference type="Pfam" id="PF00015">
    <property type="entry name" value="MCPsignal"/>
    <property type="match status" value="1"/>
</dbReference>